<feature type="transmembrane region" description="Helical" evidence="6">
    <location>
        <begin position="118"/>
        <end position="141"/>
    </location>
</feature>
<dbReference type="Pfam" id="PF23262">
    <property type="entry name" value="NFD4_C"/>
    <property type="match status" value="1"/>
</dbReference>
<feature type="transmembrane region" description="Helical" evidence="6">
    <location>
        <begin position="429"/>
        <end position="451"/>
    </location>
</feature>
<accession>A0AAD8LML7</accession>
<evidence type="ECO:0000313" key="10">
    <source>
        <dbReference type="Proteomes" id="UP001229421"/>
    </source>
</evidence>
<organism evidence="9 10">
    <name type="scientific">Tagetes erecta</name>
    <name type="common">African marigold</name>
    <dbReference type="NCBI Taxonomy" id="13708"/>
    <lineage>
        <taxon>Eukaryota</taxon>
        <taxon>Viridiplantae</taxon>
        <taxon>Streptophyta</taxon>
        <taxon>Embryophyta</taxon>
        <taxon>Tracheophyta</taxon>
        <taxon>Spermatophyta</taxon>
        <taxon>Magnoliopsida</taxon>
        <taxon>eudicotyledons</taxon>
        <taxon>Gunneridae</taxon>
        <taxon>Pentapetalae</taxon>
        <taxon>asterids</taxon>
        <taxon>campanulids</taxon>
        <taxon>Asterales</taxon>
        <taxon>Asteraceae</taxon>
        <taxon>Asteroideae</taxon>
        <taxon>Heliantheae alliance</taxon>
        <taxon>Tageteae</taxon>
        <taxon>Tagetes</taxon>
    </lineage>
</organism>
<name>A0AAD8LML7_TARER</name>
<feature type="transmembrane region" description="Helical" evidence="6">
    <location>
        <begin position="463"/>
        <end position="487"/>
    </location>
</feature>
<evidence type="ECO:0000256" key="5">
    <source>
        <dbReference type="ARBA" id="ARBA00044504"/>
    </source>
</evidence>
<evidence type="ECO:0000259" key="8">
    <source>
        <dbReference type="Pfam" id="PF23262"/>
    </source>
</evidence>
<evidence type="ECO:0000259" key="7">
    <source>
        <dbReference type="Pfam" id="PF06813"/>
    </source>
</evidence>
<comment type="caution">
    <text evidence="9">The sequence shown here is derived from an EMBL/GenBank/DDBJ whole genome shotgun (WGS) entry which is preliminary data.</text>
</comment>
<sequence length="563" mass="62164">MVLHHVSSSRDLGSFSIHVVKGRWSMFFACVLIMSLSGAGYIFALYSGEIKKTLGYDQTTLNLVSTFKDLGGTVGIMSGLINEVSPPWVALLLGAAMSFSGYFMIWLPVTGKITKPPVWQMCLFIFIGANSQTFANTGALVTCVNNFPEGRGAVLGLLKGFVGLSGAIISQLYHAFYGHDTKSLILFIGWLPAVVSILFLPIVRVLKVVRQGNDLKTLYNFLYISLLLAGFLMSIIIAQHKFQFSKTEYVATTSIIVTLLLSPIVIVFREELTLWRKNQDLGTRNININVNHEDITNVPKTTPSEKEVSCWRTAFTPPERGEDFTILQALFNMDMFLLFLTTAFGVGGVLTAIDNLSQIGESLGYKKTTISTFVSLVSIWNYLGRVGAGFLSETLLVKYKFPRPLMLTMVLCIACIGHLLIALGVSNGLYLSSVIMGFCNGAQWPLIFAIISEICGLKYFSTLLNWGAGAIPIGTYILNVVVAGRFYDEEAERQMRVKGMVRKGGEDLTCIGVKCYKTSFFIITAATIFACVLSLVLVIRTRKFYRGDIYKKFRDAHNNGAVM</sequence>
<evidence type="ECO:0000256" key="6">
    <source>
        <dbReference type="SAM" id="Phobius"/>
    </source>
</evidence>
<dbReference type="Pfam" id="PF06813">
    <property type="entry name" value="Nodulin-like"/>
    <property type="match status" value="1"/>
</dbReference>
<keyword evidence="2 6" id="KW-0812">Transmembrane</keyword>
<keyword evidence="4 6" id="KW-0472">Membrane</keyword>
<gene>
    <name evidence="9" type="ORF">QVD17_07485</name>
</gene>
<dbReference type="Proteomes" id="UP001229421">
    <property type="component" value="Unassembled WGS sequence"/>
</dbReference>
<dbReference type="CDD" id="cd17354">
    <property type="entry name" value="MFS_Mch1p_like"/>
    <property type="match status" value="1"/>
</dbReference>
<evidence type="ECO:0000256" key="4">
    <source>
        <dbReference type="ARBA" id="ARBA00023136"/>
    </source>
</evidence>
<feature type="domain" description="NFD4 C-terminal" evidence="8">
    <location>
        <begin position="330"/>
        <end position="545"/>
    </location>
</feature>
<feature type="transmembrane region" description="Helical" evidence="6">
    <location>
        <begin position="404"/>
        <end position="423"/>
    </location>
</feature>
<dbReference type="InterPro" id="IPR056555">
    <property type="entry name" value="NFD4_C"/>
</dbReference>
<evidence type="ECO:0008006" key="11">
    <source>
        <dbReference type="Google" id="ProtNLM"/>
    </source>
</evidence>
<feature type="transmembrane region" description="Helical" evidence="6">
    <location>
        <begin position="88"/>
        <end position="106"/>
    </location>
</feature>
<feature type="transmembrane region" description="Helical" evidence="6">
    <location>
        <begin position="335"/>
        <end position="353"/>
    </location>
</feature>
<dbReference type="AlphaFoldDB" id="A0AAD8LML7"/>
<feature type="domain" description="Nodulin-like" evidence="7">
    <location>
        <begin position="23"/>
        <end position="268"/>
    </location>
</feature>
<protein>
    <recommendedName>
        <fullName evidence="11">Nodulin-like domain-containing protein</fullName>
    </recommendedName>
</protein>
<feature type="transmembrane region" description="Helical" evidence="6">
    <location>
        <begin position="373"/>
        <end position="392"/>
    </location>
</feature>
<feature type="transmembrane region" description="Helical" evidence="6">
    <location>
        <begin position="153"/>
        <end position="173"/>
    </location>
</feature>
<dbReference type="PANTHER" id="PTHR21576:SF122">
    <property type="entry name" value="MFS TRANSPORTER"/>
    <property type="match status" value="1"/>
</dbReference>
<proteinExistence type="inferred from homology"/>
<evidence type="ECO:0000256" key="1">
    <source>
        <dbReference type="ARBA" id="ARBA00004141"/>
    </source>
</evidence>
<dbReference type="InterPro" id="IPR036259">
    <property type="entry name" value="MFS_trans_sf"/>
</dbReference>
<evidence type="ECO:0000256" key="2">
    <source>
        <dbReference type="ARBA" id="ARBA00022692"/>
    </source>
</evidence>
<feature type="transmembrane region" description="Helical" evidence="6">
    <location>
        <begin position="218"/>
        <end position="237"/>
    </location>
</feature>
<dbReference type="SUPFAM" id="SSF103473">
    <property type="entry name" value="MFS general substrate transporter"/>
    <property type="match status" value="1"/>
</dbReference>
<feature type="transmembrane region" description="Helical" evidence="6">
    <location>
        <begin position="520"/>
        <end position="539"/>
    </location>
</feature>
<keyword evidence="3 6" id="KW-1133">Transmembrane helix</keyword>
<keyword evidence="10" id="KW-1185">Reference proteome</keyword>
<dbReference type="PANTHER" id="PTHR21576">
    <property type="entry name" value="UNCHARACTERIZED NODULIN-LIKE PROTEIN"/>
    <property type="match status" value="1"/>
</dbReference>
<feature type="transmembrane region" description="Helical" evidence="6">
    <location>
        <begin position="185"/>
        <end position="206"/>
    </location>
</feature>
<evidence type="ECO:0000313" key="9">
    <source>
        <dbReference type="EMBL" id="KAK1441521.1"/>
    </source>
</evidence>
<dbReference type="GO" id="GO:0016020">
    <property type="term" value="C:membrane"/>
    <property type="evidence" value="ECO:0007669"/>
    <property type="project" value="UniProtKB-SubCell"/>
</dbReference>
<dbReference type="EMBL" id="JAUHHV010000001">
    <property type="protein sequence ID" value="KAK1441521.1"/>
    <property type="molecule type" value="Genomic_DNA"/>
</dbReference>
<feature type="transmembrane region" description="Helical" evidence="6">
    <location>
        <begin position="24"/>
        <end position="46"/>
    </location>
</feature>
<comment type="subcellular location">
    <subcellularLocation>
        <location evidence="1">Membrane</location>
        <topology evidence="1">Multi-pass membrane protein</topology>
    </subcellularLocation>
</comment>
<evidence type="ECO:0000256" key="3">
    <source>
        <dbReference type="ARBA" id="ARBA00022989"/>
    </source>
</evidence>
<dbReference type="InterPro" id="IPR010658">
    <property type="entry name" value="Nodulin-like"/>
</dbReference>
<dbReference type="Gene3D" id="1.20.1250.20">
    <property type="entry name" value="MFS general substrate transporter like domains"/>
    <property type="match status" value="1"/>
</dbReference>
<comment type="similarity">
    <text evidence="5">Belongs to the major facilitator superfamily. Phosphate:H(+) symporter (TC 2.A.1.9) family.</text>
</comment>
<feature type="transmembrane region" description="Helical" evidence="6">
    <location>
        <begin position="249"/>
        <end position="268"/>
    </location>
</feature>
<reference evidence="9" key="1">
    <citation type="journal article" date="2023" name="bioRxiv">
        <title>Improved chromosome-level genome assembly for marigold (Tagetes erecta).</title>
        <authorList>
            <person name="Jiang F."/>
            <person name="Yuan L."/>
            <person name="Wang S."/>
            <person name="Wang H."/>
            <person name="Xu D."/>
            <person name="Wang A."/>
            <person name="Fan W."/>
        </authorList>
    </citation>
    <scope>NUCLEOTIDE SEQUENCE</scope>
    <source>
        <strain evidence="9">WSJ</strain>
        <tissue evidence="9">Leaf</tissue>
    </source>
</reference>